<dbReference type="PANTHER" id="PTHR18929:SF132">
    <property type="entry name" value="PROTEIN DISULFIDE-ISOMERASE A3"/>
    <property type="match status" value="1"/>
</dbReference>
<dbReference type="InterPro" id="IPR036249">
    <property type="entry name" value="Thioredoxin-like_sf"/>
</dbReference>
<keyword evidence="5 13" id="KW-0732">Signal</keyword>
<dbReference type="PROSITE" id="PS00194">
    <property type="entry name" value="THIOREDOXIN_1"/>
    <property type="match status" value="2"/>
</dbReference>
<evidence type="ECO:0000256" key="12">
    <source>
        <dbReference type="RuleBase" id="RU004208"/>
    </source>
</evidence>
<dbReference type="GO" id="GO:0005788">
    <property type="term" value="C:endoplasmic reticulum lumen"/>
    <property type="evidence" value="ECO:0007669"/>
    <property type="project" value="UniProtKB-SubCell"/>
</dbReference>
<keyword evidence="7" id="KW-0256">Endoplasmic reticulum</keyword>
<dbReference type="PANTHER" id="PTHR18929">
    <property type="entry name" value="PROTEIN DISULFIDE ISOMERASE"/>
    <property type="match status" value="1"/>
</dbReference>
<evidence type="ECO:0000256" key="1">
    <source>
        <dbReference type="ARBA" id="ARBA00001182"/>
    </source>
</evidence>
<keyword evidence="10 11" id="KW-0676">Redox-active center</keyword>
<dbReference type="SUPFAM" id="SSF52833">
    <property type="entry name" value="Thioredoxin-like"/>
    <property type="match status" value="3"/>
</dbReference>
<evidence type="ECO:0000313" key="16">
    <source>
        <dbReference type="Proteomes" id="UP000008743"/>
    </source>
</evidence>
<evidence type="ECO:0000256" key="10">
    <source>
        <dbReference type="ARBA" id="ARBA00023284"/>
    </source>
</evidence>
<dbReference type="AlphaFoldDB" id="A0A0D2U2W7"/>
<keyword evidence="9 13" id="KW-0413">Isomerase</keyword>
<keyword evidence="16" id="KW-1185">Reference proteome</keyword>
<evidence type="ECO:0000256" key="4">
    <source>
        <dbReference type="ARBA" id="ARBA00012723"/>
    </source>
</evidence>
<evidence type="ECO:0000256" key="13">
    <source>
        <dbReference type="RuleBase" id="RU361130"/>
    </source>
</evidence>
<evidence type="ECO:0000256" key="11">
    <source>
        <dbReference type="PIRSR" id="PIRSR605792-51"/>
    </source>
</evidence>
<dbReference type="InParanoid" id="A0A0D2U2W7"/>
<comment type="catalytic activity">
    <reaction evidence="1 13">
        <text>Catalyzes the rearrangement of -S-S- bonds in proteins.</text>
        <dbReference type="EC" id="5.3.4.1"/>
    </reaction>
</comment>
<dbReference type="NCBIfam" id="TIGR01130">
    <property type="entry name" value="ER_PDI_fam"/>
    <property type="match status" value="1"/>
</dbReference>
<evidence type="ECO:0000313" key="15">
    <source>
        <dbReference type="EMBL" id="KJE89521.1"/>
    </source>
</evidence>
<reference evidence="16" key="1">
    <citation type="submission" date="2011-02" db="EMBL/GenBank/DDBJ databases">
        <title>The Genome Sequence of Capsaspora owczarzaki ATCC 30864.</title>
        <authorList>
            <person name="Russ C."/>
            <person name="Cuomo C."/>
            <person name="Burger G."/>
            <person name="Gray M.W."/>
            <person name="Holland P.W.H."/>
            <person name="King N."/>
            <person name="Lang F.B.F."/>
            <person name="Roger A.J."/>
            <person name="Ruiz-Trillo I."/>
            <person name="Young S.K."/>
            <person name="Zeng Q."/>
            <person name="Gargeya S."/>
            <person name="Alvarado L."/>
            <person name="Berlin A."/>
            <person name="Chapman S.B."/>
            <person name="Chen Z."/>
            <person name="Freedman E."/>
            <person name="Gellesch M."/>
            <person name="Goldberg J."/>
            <person name="Griggs A."/>
            <person name="Gujja S."/>
            <person name="Heilman E."/>
            <person name="Heiman D."/>
            <person name="Howarth C."/>
            <person name="Mehta T."/>
            <person name="Neiman D."/>
            <person name="Pearson M."/>
            <person name="Roberts A."/>
            <person name="Saif S."/>
            <person name="Shea T."/>
            <person name="Shenoy N."/>
            <person name="Sisk P."/>
            <person name="Stolte C."/>
            <person name="Sykes S."/>
            <person name="White J."/>
            <person name="Yandava C."/>
            <person name="Haas B."/>
            <person name="Nusbaum C."/>
            <person name="Birren B."/>
        </authorList>
    </citation>
    <scope>NUCLEOTIDE SEQUENCE</scope>
    <source>
        <strain evidence="16">ATCC 30864</strain>
    </source>
</reference>
<feature type="disulfide bond" description="Redox-active" evidence="11">
    <location>
        <begin position="395"/>
        <end position="398"/>
    </location>
</feature>
<evidence type="ECO:0000256" key="3">
    <source>
        <dbReference type="ARBA" id="ARBA00006347"/>
    </source>
</evidence>
<dbReference type="FunFam" id="3.40.30.10:FF:000054">
    <property type="entry name" value="Disulfide-isomerase A3"/>
    <property type="match status" value="1"/>
</dbReference>
<dbReference type="FunFam" id="3.40.30.10:FF:000077">
    <property type="entry name" value="Protein disulfide-isomerase"/>
    <property type="match status" value="1"/>
</dbReference>
<dbReference type="STRING" id="595528.A0A0D2U2W7"/>
<comment type="similarity">
    <text evidence="3 12">Belongs to the protein disulfide isomerase family.</text>
</comment>
<dbReference type="CDD" id="cd02995">
    <property type="entry name" value="PDI_a_PDI_a'_C"/>
    <property type="match status" value="1"/>
</dbReference>
<dbReference type="GO" id="GO:0006457">
    <property type="term" value="P:protein folding"/>
    <property type="evidence" value="ECO:0007669"/>
    <property type="project" value="TreeGrafter"/>
</dbReference>
<evidence type="ECO:0000256" key="2">
    <source>
        <dbReference type="ARBA" id="ARBA00004319"/>
    </source>
</evidence>
<dbReference type="GO" id="GO:0034976">
    <property type="term" value="P:response to endoplasmic reticulum stress"/>
    <property type="evidence" value="ECO:0007669"/>
    <property type="project" value="TreeGrafter"/>
</dbReference>
<evidence type="ECO:0000256" key="6">
    <source>
        <dbReference type="ARBA" id="ARBA00022737"/>
    </source>
</evidence>
<dbReference type="FunFam" id="3.40.30.10:FF:000107">
    <property type="entry name" value="Protein disulfide-isomerase 5-2"/>
    <property type="match status" value="1"/>
</dbReference>
<keyword evidence="8 11" id="KW-1015">Disulfide bond</keyword>
<dbReference type="Pfam" id="PF00085">
    <property type="entry name" value="Thioredoxin"/>
    <property type="match status" value="2"/>
</dbReference>
<evidence type="ECO:0000256" key="9">
    <source>
        <dbReference type="ARBA" id="ARBA00023235"/>
    </source>
</evidence>
<dbReference type="GO" id="GO:0003756">
    <property type="term" value="F:protein disulfide isomerase activity"/>
    <property type="evidence" value="ECO:0007669"/>
    <property type="project" value="UniProtKB-EC"/>
</dbReference>
<dbReference type="OMA" id="HRTQDSV"/>
<dbReference type="OrthoDB" id="427280at2759"/>
<proteinExistence type="inferred from homology"/>
<dbReference type="eggNOG" id="KOG0190">
    <property type="taxonomic scope" value="Eukaryota"/>
</dbReference>
<dbReference type="FunCoup" id="A0A0D2U2W7">
    <property type="interactions" value="197"/>
</dbReference>
<dbReference type="PROSITE" id="PS51352">
    <property type="entry name" value="THIOREDOXIN_2"/>
    <property type="match status" value="2"/>
</dbReference>
<dbReference type="InterPro" id="IPR013766">
    <property type="entry name" value="Thioredoxin_domain"/>
</dbReference>
<keyword evidence="6" id="KW-0677">Repeat</keyword>
<dbReference type="EMBL" id="KE346360">
    <property type="protein sequence ID" value="KJE89521.1"/>
    <property type="molecule type" value="Genomic_DNA"/>
</dbReference>
<organism evidence="15 16">
    <name type="scientific">Capsaspora owczarzaki (strain ATCC 30864)</name>
    <dbReference type="NCBI Taxonomy" id="595528"/>
    <lineage>
        <taxon>Eukaryota</taxon>
        <taxon>Filasterea</taxon>
        <taxon>Capsaspora</taxon>
    </lineage>
</organism>
<protein>
    <recommendedName>
        <fullName evidence="4 13">Protein disulfide-isomerase</fullName>
        <ecNumber evidence="4 13">5.3.4.1</ecNumber>
    </recommendedName>
</protein>
<dbReference type="InterPro" id="IPR005792">
    <property type="entry name" value="Prot_disulphide_isomerase"/>
</dbReference>
<name>A0A0D2U2W7_CAPO3</name>
<evidence type="ECO:0000256" key="5">
    <source>
        <dbReference type="ARBA" id="ARBA00022729"/>
    </source>
</evidence>
<comment type="subcellular location">
    <subcellularLocation>
        <location evidence="2">Endoplasmic reticulum lumen</location>
    </subcellularLocation>
</comment>
<feature type="disulfide bond" description="Redox-active" evidence="11">
    <location>
        <begin position="48"/>
        <end position="51"/>
    </location>
</feature>
<dbReference type="Gene3D" id="3.40.30.10">
    <property type="entry name" value="Glutaredoxin"/>
    <property type="match status" value="4"/>
</dbReference>
<evidence type="ECO:0000256" key="8">
    <source>
        <dbReference type="ARBA" id="ARBA00023157"/>
    </source>
</evidence>
<feature type="signal peptide" evidence="13">
    <location>
        <begin position="1"/>
        <end position="18"/>
    </location>
</feature>
<dbReference type="RefSeq" id="XP_004365843.1">
    <property type="nucleotide sequence ID" value="XM_004365786.2"/>
</dbReference>
<accession>A0A0D2U2W7</accession>
<feature type="domain" description="Thioredoxin" evidence="14">
    <location>
        <begin position="354"/>
        <end position="475"/>
    </location>
</feature>
<dbReference type="InterPro" id="IPR017937">
    <property type="entry name" value="Thioredoxin_CS"/>
</dbReference>
<feature type="domain" description="Thioredoxin" evidence="14">
    <location>
        <begin position="1"/>
        <end position="141"/>
    </location>
</feature>
<feature type="chain" id="PRO_5005113443" description="Protein disulfide-isomerase" evidence="13">
    <location>
        <begin position="19"/>
        <end position="487"/>
    </location>
</feature>
<dbReference type="PRINTS" id="PR00421">
    <property type="entry name" value="THIOREDOXIN"/>
</dbReference>
<sequence length="487" mass="53838">MRFAALFALLALCAVASASDVLVLTTDNFRSTVDAHDALLVEFYAPWCGHCKRLEPEYDKAAAILAKDDPPIYIAKVDATEEPSLASDFGVSGYPTIKLFRKGAVSGDYDSGRDANSIVAYMRKQSGPSARTLSTVEEAKNFVAKNDISVIGFFPAVGSMQEVFLKTADQKRDAFRFAVTSSKEVAAAFNIEGNKVVLFHAPHYESKLEGAVVVPYEGASSQTAFESFLAENATPLVGVYSDLSKARFDLRKARGDLPLIVTHFKVDYANNAKNTNYWRNRVLAVAKKFIGKAHFAIASKEEFAARLSEFGLQNQELAVAFEHKGKKYAMNEDFSVANLEKFVEDFLGGNIKPHVKSEPVPKVATDVKVLVGSNFDDEVFGNDKDMLIEFYAPWCGHCKSLEPVFNELAQKVKGEENLIIAKLDATSNDFARDLFPVSGYPTLYWVPGNNKHSPKKYEGGRDVKSFIDYIKKESTYPLKLKKSKGEL</sequence>
<dbReference type="EC" id="5.3.4.1" evidence="4 13"/>
<dbReference type="NCBIfam" id="TIGR01126">
    <property type="entry name" value="pdi_dom"/>
    <property type="match status" value="2"/>
</dbReference>
<dbReference type="PhylomeDB" id="A0A0D2U2W7"/>
<dbReference type="Proteomes" id="UP000008743">
    <property type="component" value="Unassembled WGS sequence"/>
</dbReference>
<evidence type="ECO:0000259" key="14">
    <source>
        <dbReference type="PROSITE" id="PS51352"/>
    </source>
</evidence>
<evidence type="ECO:0000256" key="7">
    <source>
        <dbReference type="ARBA" id="ARBA00022824"/>
    </source>
</evidence>
<dbReference type="InterPro" id="IPR005788">
    <property type="entry name" value="PDI_thioredoxin-like_dom"/>
</dbReference>
<gene>
    <name evidence="15" type="ORF">CAOG_000972</name>
</gene>
<dbReference type="CDD" id="cd02961">
    <property type="entry name" value="PDI_a_family"/>
    <property type="match status" value="1"/>
</dbReference>
<dbReference type="Pfam" id="PF13848">
    <property type="entry name" value="Thioredoxin_6"/>
    <property type="match status" value="1"/>
</dbReference>